<evidence type="ECO:0000313" key="1">
    <source>
        <dbReference type="EMBL" id="QJA69458.1"/>
    </source>
</evidence>
<proteinExistence type="predicted"/>
<sequence>MKVKVKVLYDKKYKSDEHVEKAIERWELKGWTVADCVYSFKEKTNATILYKEVSDGK</sequence>
<protein>
    <recommendedName>
        <fullName evidence="3">DUF4177 domain-containing protein</fullName>
    </recommendedName>
</protein>
<accession>A0A6M3L778</accession>
<gene>
    <name evidence="1" type="ORF">MM415A04570_0008</name>
    <name evidence="2" type="ORF">MM415B02430_0010</name>
</gene>
<evidence type="ECO:0008006" key="3">
    <source>
        <dbReference type="Google" id="ProtNLM"/>
    </source>
</evidence>
<dbReference type="EMBL" id="MT142895">
    <property type="protein sequence ID" value="QJA90169.1"/>
    <property type="molecule type" value="Genomic_DNA"/>
</dbReference>
<evidence type="ECO:0000313" key="2">
    <source>
        <dbReference type="EMBL" id="QJA90169.1"/>
    </source>
</evidence>
<dbReference type="EMBL" id="MT141707">
    <property type="protein sequence ID" value="QJA69458.1"/>
    <property type="molecule type" value="Genomic_DNA"/>
</dbReference>
<name>A0A6M3L778_9ZZZZ</name>
<reference evidence="2" key="1">
    <citation type="submission" date="2020-03" db="EMBL/GenBank/DDBJ databases">
        <title>The deep terrestrial virosphere.</title>
        <authorList>
            <person name="Holmfeldt K."/>
            <person name="Nilsson E."/>
            <person name="Simone D."/>
            <person name="Lopez-Fernandez M."/>
            <person name="Wu X."/>
            <person name="de Brujin I."/>
            <person name="Lundin D."/>
            <person name="Andersson A."/>
            <person name="Bertilsson S."/>
            <person name="Dopson M."/>
        </authorList>
    </citation>
    <scope>NUCLEOTIDE SEQUENCE</scope>
    <source>
        <strain evidence="1">MM415A04570</strain>
        <strain evidence="2">MM415B02430</strain>
    </source>
</reference>
<organism evidence="2">
    <name type="scientific">viral metagenome</name>
    <dbReference type="NCBI Taxonomy" id="1070528"/>
    <lineage>
        <taxon>unclassified sequences</taxon>
        <taxon>metagenomes</taxon>
        <taxon>organismal metagenomes</taxon>
    </lineage>
</organism>
<dbReference type="AlphaFoldDB" id="A0A6M3L778"/>